<dbReference type="AlphaFoldDB" id="A0A4S8MQT8"/>
<gene>
    <name evidence="1" type="ORF">K435DRAFT_105553</name>
</gene>
<proteinExistence type="predicted"/>
<evidence type="ECO:0008006" key="3">
    <source>
        <dbReference type="Google" id="ProtNLM"/>
    </source>
</evidence>
<name>A0A4S8MQT8_DENBC</name>
<evidence type="ECO:0000313" key="2">
    <source>
        <dbReference type="Proteomes" id="UP000297245"/>
    </source>
</evidence>
<protein>
    <recommendedName>
        <fullName evidence="3">F-box domain-containing protein</fullName>
    </recommendedName>
</protein>
<sequence>MSGNDSTLDGLDCLSTWLKRTGRRRLLSLIVDCSNLSQLRYISTPWTDPFTVLLSILLEYAPRWERLEFNHINESSLNILCAELHDDCLPGLKSLSFSGEEAGVIRISDYRYRFPVQWRLSKLVCLSLVFDLIDLENLQMGFHLSQLTSLTLRTRRKGWISGQMDFHGVLDLLSCCPRLEECNLQYDWRPTIMTELTRTRTVLLENLTIFWFASLRDPQYLLRALELPCLREFEFQYLVSTVNNPLLLDRSPLDDLLNRSGLKCKSWSHQPETNMCQLKAIPIEETL</sequence>
<dbReference type="Proteomes" id="UP000297245">
    <property type="component" value="Unassembled WGS sequence"/>
</dbReference>
<organism evidence="1 2">
    <name type="scientific">Dendrothele bispora (strain CBS 962.96)</name>
    <dbReference type="NCBI Taxonomy" id="1314807"/>
    <lineage>
        <taxon>Eukaryota</taxon>
        <taxon>Fungi</taxon>
        <taxon>Dikarya</taxon>
        <taxon>Basidiomycota</taxon>
        <taxon>Agaricomycotina</taxon>
        <taxon>Agaricomycetes</taxon>
        <taxon>Agaricomycetidae</taxon>
        <taxon>Agaricales</taxon>
        <taxon>Agaricales incertae sedis</taxon>
        <taxon>Dendrothele</taxon>
    </lineage>
</organism>
<dbReference type="EMBL" id="ML179049">
    <property type="protein sequence ID" value="THV05430.1"/>
    <property type="molecule type" value="Genomic_DNA"/>
</dbReference>
<dbReference type="OrthoDB" id="3217549at2759"/>
<reference evidence="1 2" key="1">
    <citation type="journal article" date="2019" name="Nat. Ecol. Evol.">
        <title>Megaphylogeny resolves global patterns of mushroom evolution.</title>
        <authorList>
            <person name="Varga T."/>
            <person name="Krizsan K."/>
            <person name="Foldi C."/>
            <person name="Dima B."/>
            <person name="Sanchez-Garcia M."/>
            <person name="Sanchez-Ramirez S."/>
            <person name="Szollosi G.J."/>
            <person name="Szarkandi J.G."/>
            <person name="Papp V."/>
            <person name="Albert L."/>
            <person name="Andreopoulos W."/>
            <person name="Angelini C."/>
            <person name="Antonin V."/>
            <person name="Barry K.W."/>
            <person name="Bougher N.L."/>
            <person name="Buchanan P."/>
            <person name="Buyck B."/>
            <person name="Bense V."/>
            <person name="Catcheside P."/>
            <person name="Chovatia M."/>
            <person name="Cooper J."/>
            <person name="Damon W."/>
            <person name="Desjardin D."/>
            <person name="Finy P."/>
            <person name="Geml J."/>
            <person name="Haridas S."/>
            <person name="Hughes K."/>
            <person name="Justo A."/>
            <person name="Karasinski D."/>
            <person name="Kautmanova I."/>
            <person name="Kiss B."/>
            <person name="Kocsube S."/>
            <person name="Kotiranta H."/>
            <person name="LaButti K.M."/>
            <person name="Lechner B.E."/>
            <person name="Liimatainen K."/>
            <person name="Lipzen A."/>
            <person name="Lukacs Z."/>
            <person name="Mihaltcheva S."/>
            <person name="Morgado L.N."/>
            <person name="Niskanen T."/>
            <person name="Noordeloos M.E."/>
            <person name="Ohm R.A."/>
            <person name="Ortiz-Santana B."/>
            <person name="Ovrebo C."/>
            <person name="Racz N."/>
            <person name="Riley R."/>
            <person name="Savchenko A."/>
            <person name="Shiryaev A."/>
            <person name="Soop K."/>
            <person name="Spirin V."/>
            <person name="Szebenyi C."/>
            <person name="Tomsovsky M."/>
            <person name="Tulloss R.E."/>
            <person name="Uehling J."/>
            <person name="Grigoriev I.V."/>
            <person name="Vagvolgyi C."/>
            <person name="Papp T."/>
            <person name="Martin F.M."/>
            <person name="Miettinen O."/>
            <person name="Hibbett D.S."/>
            <person name="Nagy L.G."/>
        </authorList>
    </citation>
    <scope>NUCLEOTIDE SEQUENCE [LARGE SCALE GENOMIC DNA]</scope>
    <source>
        <strain evidence="1 2">CBS 962.96</strain>
    </source>
</reference>
<accession>A0A4S8MQT8</accession>
<keyword evidence="2" id="KW-1185">Reference proteome</keyword>
<evidence type="ECO:0000313" key="1">
    <source>
        <dbReference type="EMBL" id="THV05430.1"/>
    </source>
</evidence>